<evidence type="ECO:0000256" key="7">
    <source>
        <dbReference type="ARBA" id="ARBA00023136"/>
    </source>
</evidence>
<dbReference type="OrthoDB" id="4330at2759"/>
<gene>
    <name evidence="14" type="primary">LOC110795748</name>
</gene>
<dbReference type="RefSeq" id="XP_021856463.1">
    <property type="nucleotide sequence ID" value="XM_022000771.2"/>
</dbReference>
<comment type="PTM">
    <text evidence="12">Is synthesized initially as an inactive proenzyme. Formation of the active enzyme involves a self-maturation process in which the active site pyruvoyl group is generated from an internal serine residue via an autocatalytic post-translational modification. Two non-identical subunits are generated from the proenzyme in this reaction, and the pyruvate is formed at the N-terminus of the alpha chain, which is derived from the carboxyl end of the proenzyme. The autoendoproteolytic cleavage occurs by a canonical serine protease mechanism, in which the side chain hydroxyl group of the serine supplies its oxygen atom to form the C-terminus of the beta chain, while the remainder of the serine residue undergoes an oxidative deamination to produce ammonia and the pyruvoyl prosthetic group on the alpha chain. During this reaction, the Ser that is part of the protease active site of the proenzyme becomes the pyruvoyl prosthetic group, which constitutes an essential element of the active site of the mature decarboxylase.</text>
</comment>
<dbReference type="EC" id="4.1.1.65" evidence="12"/>
<evidence type="ECO:0000256" key="12">
    <source>
        <dbReference type="HAMAP-Rule" id="MF_03208"/>
    </source>
</evidence>
<evidence type="ECO:0000256" key="6">
    <source>
        <dbReference type="ARBA" id="ARBA00023098"/>
    </source>
</evidence>
<evidence type="ECO:0000256" key="1">
    <source>
        <dbReference type="ARBA" id="ARBA00005189"/>
    </source>
</evidence>
<feature type="chain" id="PRO_5040555780" description="Phosphatidylserine decarboxylase 1 alpha chain" evidence="12">
    <location>
        <begin position="403"/>
        <end position="451"/>
    </location>
</feature>
<keyword evidence="12" id="KW-0865">Zymogen</keyword>
<dbReference type="NCBIfam" id="TIGR00163">
    <property type="entry name" value="PS_decarb"/>
    <property type="match status" value="1"/>
</dbReference>
<evidence type="ECO:0000256" key="4">
    <source>
        <dbReference type="ARBA" id="ARBA00022793"/>
    </source>
</evidence>
<keyword evidence="8 12" id="KW-0594">Phospholipid biosynthesis</keyword>
<feature type="chain" id="PRO_5040555779" description="Phosphatidylserine decarboxylase 1 beta chain" evidence="12">
    <location>
        <begin position="1"/>
        <end position="402"/>
    </location>
</feature>
<feature type="active site" description="Charge relay system; for autoendoproteolytic cleavage activity" evidence="12">
    <location>
        <position position="403"/>
    </location>
</feature>
<feature type="active site" description="Charge relay system; for autoendoproteolytic cleavage activity" evidence="12">
    <location>
        <position position="292"/>
    </location>
</feature>
<keyword evidence="4 12" id="KW-0210">Decarboxylase</keyword>
<dbReference type="PANTHER" id="PTHR10067:SF6">
    <property type="entry name" value="PHOSPHATIDYLSERINE DECARBOXYLASE PROENZYME, MITOCHONDRIAL"/>
    <property type="match status" value="1"/>
</dbReference>
<evidence type="ECO:0000256" key="9">
    <source>
        <dbReference type="ARBA" id="ARBA00023239"/>
    </source>
</evidence>
<comment type="pathway">
    <text evidence="1">Lipid metabolism.</text>
</comment>
<evidence type="ECO:0000256" key="2">
    <source>
        <dbReference type="ARBA" id="ARBA00022516"/>
    </source>
</evidence>
<name>A0A9R0K3J3_SPIOL</name>
<comment type="catalytic activity">
    <reaction evidence="12">
        <text>a 1,2-diacyl-sn-glycero-3-phospho-L-serine + H(+) = a 1,2-diacyl-sn-glycero-3-phosphoethanolamine + CO2</text>
        <dbReference type="Rhea" id="RHEA:20828"/>
        <dbReference type="ChEBI" id="CHEBI:15378"/>
        <dbReference type="ChEBI" id="CHEBI:16526"/>
        <dbReference type="ChEBI" id="CHEBI:57262"/>
        <dbReference type="ChEBI" id="CHEBI:64612"/>
        <dbReference type="EC" id="4.1.1.65"/>
    </reaction>
</comment>
<proteinExistence type="inferred from homology"/>
<dbReference type="AlphaFoldDB" id="A0A9R0K3J3"/>
<keyword evidence="2 12" id="KW-0444">Lipid biosynthesis</keyword>
<feature type="site" description="Cleavage (non-hydrolytic); by autocatalysis" evidence="12">
    <location>
        <begin position="402"/>
        <end position="403"/>
    </location>
</feature>
<feature type="active site" description="Charge relay system; for autoendoproteolytic cleavage activity" evidence="12">
    <location>
        <position position="191"/>
    </location>
</feature>
<dbReference type="PANTHER" id="PTHR10067">
    <property type="entry name" value="PHOSPHATIDYLSERINE DECARBOXYLASE"/>
    <property type="match status" value="1"/>
</dbReference>
<keyword evidence="10 12" id="KW-1208">Phospholipid metabolism</keyword>
<evidence type="ECO:0000256" key="8">
    <source>
        <dbReference type="ARBA" id="ARBA00023209"/>
    </source>
</evidence>
<comment type="subunit">
    <text evidence="12">Heterodimer of a large membrane-associated beta subunit and a small pyruvoyl-containing alpha subunit.</text>
</comment>
<feature type="topological domain" description="Mitochondrial matrix" evidence="12">
    <location>
        <begin position="1"/>
        <end position="66"/>
    </location>
</feature>
<dbReference type="GeneID" id="110795748"/>
<evidence type="ECO:0000313" key="13">
    <source>
        <dbReference type="Proteomes" id="UP000813463"/>
    </source>
</evidence>
<dbReference type="GO" id="GO:0016540">
    <property type="term" value="P:protein autoprocessing"/>
    <property type="evidence" value="ECO:0007669"/>
    <property type="project" value="UniProtKB-UniRule"/>
</dbReference>
<keyword evidence="6 12" id="KW-0443">Lipid metabolism</keyword>
<comment type="function">
    <text evidence="12">Catalyzes the formation of phosphatidylethanolamine (PtdEtn) from phosphatidylserine (PtdSer). Plays a central role in phospholipid metabolism and in the interorganelle trafficking of phosphatidylserine.</text>
</comment>
<dbReference type="Pfam" id="PF02666">
    <property type="entry name" value="PS_Dcarbxylase"/>
    <property type="match status" value="1"/>
</dbReference>
<protein>
    <recommendedName>
        <fullName evidence="12">Phosphatidylserine decarboxylase proenzyme 1, mitochondrial</fullName>
        <ecNumber evidence="12">4.1.1.65</ecNumber>
    </recommendedName>
    <component>
        <recommendedName>
            <fullName evidence="12">Phosphatidylserine decarboxylase 1 beta chain</fullName>
        </recommendedName>
    </component>
    <component>
        <recommendedName>
            <fullName evidence="12">Phosphatidylserine decarboxylase 1 alpha chain</fullName>
        </recommendedName>
    </component>
</protein>
<keyword evidence="7 12" id="KW-0472">Membrane</keyword>
<dbReference type="GO" id="GO:0004609">
    <property type="term" value="F:phosphatidylserine decarboxylase activity"/>
    <property type="evidence" value="ECO:0000318"/>
    <property type="project" value="GO_Central"/>
</dbReference>
<comment type="cofactor">
    <cofactor evidence="12">
        <name>pyruvate</name>
        <dbReference type="ChEBI" id="CHEBI:15361"/>
    </cofactor>
    <text evidence="12">Binds 1 pyruvoyl group covalently per subunit.</text>
</comment>
<dbReference type="InterPro" id="IPR033661">
    <property type="entry name" value="PSD_type1_euk"/>
</dbReference>
<evidence type="ECO:0000256" key="3">
    <source>
        <dbReference type="ARBA" id="ARBA00022692"/>
    </source>
</evidence>
<comment type="subcellular location">
    <molecule>Phosphatidylserine decarboxylase 1 beta chain</molecule>
    <subcellularLocation>
        <location evidence="12">Mitochondrion inner membrane</location>
        <topology evidence="12">Single-pass membrane protein</topology>
        <orientation evidence="12">Intermembrane side</orientation>
    </subcellularLocation>
</comment>
<reference evidence="13" key="1">
    <citation type="journal article" date="2021" name="Nat. Commun.">
        <title>Genomic analyses provide insights into spinach domestication and the genetic basis of agronomic traits.</title>
        <authorList>
            <person name="Cai X."/>
            <person name="Sun X."/>
            <person name="Xu C."/>
            <person name="Sun H."/>
            <person name="Wang X."/>
            <person name="Ge C."/>
            <person name="Zhang Z."/>
            <person name="Wang Q."/>
            <person name="Fei Z."/>
            <person name="Jiao C."/>
            <person name="Wang Q."/>
        </authorList>
    </citation>
    <scope>NUCLEOTIDE SEQUENCE [LARGE SCALE GENOMIC DNA]</scope>
    <source>
        <strain evidence="13">cv. Varoflay</strain>
    </source>
</reference>
<dbReference type="KEGG" id="soe:110795748"/>
<comment type="similarity">
    <text evidence="12">Belongs to the phosphatidylserine decarboxylase family. PSD-B subfamily. Eukaryotic type I sub-subfamily.</text>
</comment>
<evidence type="ECO:0000256" key="5">
    <source>
        <dbReference type="ARBA" id="ARBA00022989"/>
    </source>
</evidence>
<keyword evidence="12" id="KW-0496">Mitochondrion</keyword>
<feature type="modified residue" description="Pyruvic acid (Ser); by autocatalysis" evidence="12">
    <location>
        <position position="403"/>
    </location>
</feature>
<reference evidence="14" key="2">
    <citation type="submission" date="2025-08" db="UniProtKB">
        <authorList>
            <consortium name="RefSeq"/>
        </authorList>
    </citation>
    <scope>IDENTIFICATION</scope>
    <source>
        <tissue evidence="14">Leaf</tissue>
    </source>
</reference>
<evidence type="ECO:0000313" key="14">
    <source>
        <dbReference type="RefSeq" id="XP_021856463.1"/>
    </source>
</evidence>
<keyword evidence="9 12" id="KW-0456">Lyase</keyword>
<dbReference type="GO" id="GO:0005743">
    <property type="term" value="C:mitochondrial inner membrane"/>
    <property type="evidence" value="ECO:0007669"/>
    <property type="project" value="UniProtKB-SubCell"/>
</dbReference>
<comment type="subcellular location">
    <molecule>Phosphatidylserine decarboxylase 1 alpha chain</molecule>
    <subcellularLocation>
        <location evidence="12">Mitochondrion inner membrane</location>
        <topology evidence="12">Peripheral membrane protein</topology>
        <orientation evidence="12">Intermembrane side</orientation>
    </subcellularLocation>
    <text evidence="12">Anchored to the mitochondrial inner membrane through its interaction with the integral membrane beta chain.</text>
</comment>
<feature type="active site" description="Schiff-base intermediate with substrate; via pyruvic acid; for decarboxylase activity" evidence="12">
    <location>
        <position position="403"/>
    </location>
</feature>
<sequence length="451" mass="51083">MKFRVHRKFPAFDNLYRFSSLKILQTRNFSPSFLYKLRSFSSSSSAKASLNDANNSSSNGNTFLLPGATVATILMLGALHARRLYDDKKVEEAKEKGVEPGFQPDAKASFLSLLPLRTISRMWGSLMSVELPIQMRPYVYKAWARAFHSNLEEVALPLEEYPSMRDFFARKLRAGCRPIDNDSQCLISPVDGTVVRFGELKEPGAMIEQVKGFSYSVSALLGQNSFLPMVSGKDVVEKSSEADNGHRDQTKKSWWRVSLSSPKIQYPVSASPMKGLFYCVLYLSPGDYHRVHSPVDWNVLVRRHFSGHLYPVNERATRTIRNLYVENERIVLEGQWQQGYFALAAVGATNIGSIELYIEPELQTNRSRKKFLQSEPPEERMYEQEGGFLVKKGEEVAAFNMGSTVVLVFQAPVAKSSKDNVSTDFRFNIKRGDRIRVGEALGRWNDSQKKE</sequence>
<keyword evidence="3 12" id="KW-0812">Transmembrane</keyword>
<dbReference type="HAMAP" id="MF_03208">
    <property type="entry name" value="PS_decarb_PSD_B_type1_euk"/>
    <property type="match status" value="1"/>
</dbReference>
<dbReference type="Proteomes" id="UP000813463">
    <property type="component" value="Chromosome 6"/>
</dbReference>
<evidence type="ECO:0000256" key="11">
    <source>
        <dbReference type="ARBA" id="ARBA00023317"/>
    </source>
</evidence>
<keyword evidence="5 12" id="KW-1133">Transmembrane helix</keyword>
<keyword evidence="12" id="KW-0999">Mitochondrion inner membrane</keyword>
<keyword evidence="11 12" id="KW-0670">Pyruvate</keyword>
<accession>A0A9R0K3J3</accession>
<dbReference type="GO" id="GO:0006646">
    <property type="term" value="P:phosphatidylethanolamine biosynthetic process"/>
    <property type="evidence" value="ECO:0000318"/>
    <property type="project" value="GO_Central"/>
</dbReference>
<organism evidence="13 14">
    <name type="scientific">Spinacia oleracea</name>
    <name type="common">Spinach</name>
    <dbReference type="NCBI Taxonomy" id="3562"/>
    <lineage>
        <taxon>Eukaryota</taxon>
        <taxon>Viridiplantae</taxon>
        <taxon>Streptophyta</taxon>
        <taxon>Embryophyta</taxon>
        <taxon>Tracheophyta</taxon>
        <taxon>Spermatophyta</taxon>
        <taxon>Magnoliopsida</taxon>
        <taxon>eudicotyledons</taxon>
        <taxon>Gunneridae</taxon>
        <taxon>Pentapetalae</taxon>
        <taxon>Caryophyllales</taxon>
        <taxon>Chenopodiaceae</taxon>
        <taxon>Chenopodioideae</taxon>
        <taxon>Anserineae</taxon>
        <taxon>Spinacia</taxon>
    </lineage>
</organism>
<comment type="pathway">
    <text evidence="12">Phospholipid metabolism; phosphatidylethanolamine biosynthesis; phosphatidylethanolamine from CDP-diacylglycerol: step 2/2.</text>
</comment>
<feature type="topological domain" description="Mitochondrial intermembrane" evidence="12">
    <location>
        <begin position="86"/>
        <end position="451"/>
    </location>
</feature>
<dbReference type="InterPro" id="IPR033177">
    <property type="entry name" value="PSD-B"/>
</dbReference>
<dbReference type="InterPro" id="IPR003817">
    <property type="entry name" value="PS_Dcarbxylase"/>
</dbReference>
<evidence type="ECO:0000256" key="10">
    <source>
        <dbReference type="ARBA" id="ARBA00023264"/>
    </source>
</evidence>
<keyword evidence="13" id="KW-1185">Reference proteome</keyword>
<dbReference type="GO" id="GO:0005739">
    <property type="term" value="C:mitochondrion"/>
    <property type="evidence" value="ECO:0000318"/>
    <property type="project" value="GO_Central"/>
</dbReference>